<reference evidence="2" key="1">
    <citation type="journal article" date="2021" name="Sci. Rep.">
        <title>Diploid genomic architecture of Nitzschia inconspicua, an elite biomass production diatom.</title>
        <authorList>
            <person name="Oliver A."/>
            <person name="Podell S."/>
            <person name="Pinowska A."/>
            <person name="Traller J.C."/>
            <person name="Smith S.R."/>
            <person name="McClure R."/>
            <person name="Beliaev A."/>
            <person name="Bohutskyi P."/>
            <person name="Hill E.A."/>
            <person name="Rabines A."/>
            <person name="Zheng H."/>
            <person name="Allen L.Z."/>
            <person name="Kuo A."/>
            <person name="Grigoriev I.V."/>
            <person name="Allen A.E."/>
            <person name="Hazlebeck D."/>
            <person name="Allen E.E."/>
        </authorList>
    </citation>
    <scope>NUCLEOTIDE SEQUENCE</scope>
    <source>
        <strain evidence="2">Hildebrandi</strain>
    </source>
</reference>
<dbReference type="PANTHER" id="PTHR43327:SF31">
    <property type="entry name" value="HYPERSENSITIVE-INDUCED RESPONSE PROTEIN 2"/>
    <property type="match status" value="1"/>
</dbReference>
<keyword evidence="2" id="KW-0378">Hydrolase</keyword>
<sequence length="282" mass="31332">MCIPCFFTISTSEVGIVERWGKYTRLAQPGLGCVLCPMEQLVGRISFRVQQLDVRVETKTSDNVFLVATVSVQYQVLRENVFEAFYALTNPAQQITAHVYDVMRAQLPTLELDAVFEAKEDLALAVKQALSDTFTSYGYQILQTLITDLDPDQRVKNAMNEINSSKRLKYAVAERAEGDKILQVKSAEAEAEAKYLSGVGVAKQRKAIVDGLRTSIVEFSENIEGSNTKEVMDLLLLTQYFDMIRDVGSASHCRTTFVPSSRSLGDELRGSLLQADAALKSH</sequence>
<keyword evidence="3" id="KW-1185">Reference proteome</keyword>
<feature type="domain" description="Band 7" evidence="1">
    <location>
        <begin position="4"/>
        <end position="163"/>
    </location>
</feature>
<dbReference type="AlphaFoldDB" id="A0A9K3KZ43"/>
<dbReference type="GO" id="GO:0006508">
    <property type="term" value="P:proteolysis"/>
    <property type="evidence" value="ECO:0007669"/>
    <property type="project" value="UniProtKB-KW"/>
</dbReference>
<name>A0A9K3KZ43_9STRA</name>
<dbReference type="Pfam" id="PF01145">
    <property type="entry name" value="Band_7"/>
    <property type="match status" value="1"/>
</dbReference>
<dbReference type="InterPro" id="IPR050710">
    <property type="entry name" value="Band7/mec-2_domain"/>
</dbReference>
<proteinExistence type="predicted"/>
<dbReference type="CDD" id="cd03407">
    <property type="entry name" value="SPFH_like_u4"/>
    <property type="match status" value="1"/>
</dbReference>
<evidence type="ECO:0000313" key="2">
    <source>
        <dbReference type="EMBL" id="KAG7351811.1"/>
    </source>
</evidence>
<evidence type="ECO:0000313" key="3">
    <source>
        <dbReference type="Proteomes" id="UP000693970"/>
    </source>
</evidence>
<protein>
    <submittedName>
        <fullName evidence="2">Membrane protease subunit</fullName>
    </submittedName>
</protein>
<evidence type="ECO:0000259" key="1">
    <source>
        <dbReference type="SMART" id="SM00244"/>
    </source>
</evidence>
<dbReference type="EMBL" id="JAGRRH010000017">
    <property type="protein sequence ID" value="KAG7351811.1"/>
    <property type="molecule type" value="Genomic_DNA"/>
</dbReference>
<dbReference type="PANTHER" id="PTHR43327">
    <property type="entry name" value="STOMATIN-LIKE PROTEIN 2, MITOCHONDRIAL"/>
    <property type="match status" value="1"/>
</dbReference>
<comment type="caution">
    <text evidence="2">The sequence shown here is derived from an EMBL/GenBank/DDBJ whole genome shotgun (WGS) entry which is preliminary data.</text>
</comment>
<reference evidence="2" key="2">
    <citation type="submission" date="2021-04" db="EMBL/GenBank/DDBJ databases">
        <authorList>
            <person name="Podell S."/>
        </authorList>
    </citation>
    <scope>NUCLEOTIDE SEQUENCE</scope>
    <source>
        <strain evidence="2">Hildebrandi</strain>
    </source>
</reference>
<gene>
    <name evidence="2" type="ORF">IV203_007859</name>
</gene>
<keyword evidence="2" id="KW-0645">Protease</keyword>
<dbReference type="InterPro" id="IPR001107">
    <property type="entry name" value="Band_7"/>
</dbReference>
<accession>A0A9K3KZ43</accession>
<organism evidence="2 3">
    <name type="scientific">Nitzschia inconspicua</name>
    <dbReference type="NCBI Taxonomy" id="303405"/>
    <lineage>
        <taxon>Eukaryota</taxon>
        <taxon>Sar</taxon>
        <taxon>Stramenopiles</taxon>
        <taxon>Ochrophyta</taxon>
        <taxon>Bacillariophyta</taxon>
        <taxon>Bacillariophyceae</taxon>
        <taxon>Bacillariophycidae</taxon>
        <taxon>Bacillariales</taxon>
        <taxon>Bacillariaceae</taxon>
        <taxon>Nitzschia</taxon>
    </lineage>
</organism>
<dbReference type="SMART" id="SM00244">
    <property type="entry name" value="PHB"/>
    <property type="match status" value="1"/>
</dbReference>
<dbReference type="OrthoDB" id="434619at2759"/>
<dbReference type="GO" id="GO:0008233">
    <property type="term" value="F:peptidase activity"/>
    <property type="evidence" value="ECO:0007669"/>
    <property type="project" value="UniProtKB-KW"/>
</dbReference>
<dbReference type="Proteomes" id="UP000693970">
    <property type="component" value="Unassembled WGS sequence"/>
</dbReference>